<dbReference type="InterPro" id="IPR002053">
    <property type="entry name" value="Glyco_hydro_25"/>
</dbReference>
<evidence type="ECO:0000313" key="4">
    <source>
        <dbReference type="Proteomes" id="UP001152747"/>
    </source>
</evidence>
<dbReference type="Proteomes" id="UP001152747">
    <property type="component" value="Unassembled WGS sequence"/>
</dbReference>
<keyword evidence="4" id="KW-1185">Reference proteome</keyword>
<dbReference type="PROSITE" id="PS51904">
    <property type="entry name" value="GLYCOSYL_HYDROL_F25_2"/>
    <property type="match status" value="1"/>
</dbReference>
<evidence type="ECO:0000256" key="2">
    <source>
        <dbReference type="ARBA" id="ARBA00022729"/>
    </source>
</evidence>
<dbReference type="GO" id="GO:0007165">
    <property type="term" value="P:signal transduction"/>
    <property type="evidence" value="ECO:0007669"/>
    <property type="project" value="TreeGrafter"/>
</dbReference>
<evidence type="ECO:0000256" key="1">
    <source>
        <dbReference type="ARBA" id="ARBA00010646"/>
    </source>
</evidence>
<dbReference type="OrthoDB" id="25039at2759"/>
<proteinExistence type="inferred from homology"/>
<reference evidence="3" key="1">
    <citation type="submission" date="2022-11" db="EMBL/GenBank/DDBJ databases">
        <authorList>
            <person name="Kikuchi T."/>
        </authorList>
    </citation>
    <scope>NUCLEOTIDE SEQUENCE</scope>
    <source>
        <strain evidence="3">PS1010</strain>
    </source>
</reference>
<accession>A0A9P1IXM8</accession>
<gene>
    <name evidence="3" type="ORF">CAMP_LOCUS15759</name>
</gene>
<dbReference type="SUPFAM" id="SSF51445">
    <property type="entry name" value="(Trans)glycosidases"/>
    <property type="match status" value="1"/>
</dbReference>
<comment type="caution">
    <text evidence="3">The sequence shown here is derived from an EMBL/GenBank/DDBJ whole genome shotgun (WGS) entry which is preliminary data.</text>
</comment>
<dbReference type="InterPro" id="IPR051595">
    <property type="entry name" value="GH25_Enzymes"/>
</dbReference>
<dbReference type="PANTHER" id="PTHR23208:SF36">
    <property type="entry name" value="LYSOZYME-RELATED"/>
    <property type="match status" value="1"/>
</dbReference>
<dbReference type="AlphaFoldDB" id="A0A9P1IXM8"/>
<dbReference type="PANTHER" id="PTHR23208">
    <property type="entry name" value="LYSOZYME PROTEIN"/>
    <property type="match status" value="1"/>
</dbReference>
<sequence length="191" mass="22344">MTYDTLMNIRLNMIPTIYIRAFDSDFYQVFDKTMLNTIRSAYTSRFHVELYMTPTAYSNLDGAQQVQNLYTGLVDNYIRVYALWIKVDQIENWPKDTTRNANIVRSAVKAAKQLGFRKIGIYTSLEEWNTITGNITDIDSDTLLWYHIFDSPANFDDFKSFGIWQTPSVKQYKKDDELEGATVNRDIFSYN</sequence>
<dbReference type="InterPro" id="IPR017853">
    <property type="entry name" value="GH"/>
</dbReference>
<keyword evidence="2" id="KW-0732">Signal</keyword>
<dbReference type="GO" id="GO:0003796">
    <property type="term" value="F:lysozyme activity"/>
    <property type="evidence" value="ECO:0007669"/>
    <property type="project" value="InterPro"/>
</dbReference>
<protein>
    <submittedName>
        <fullName evidence="3">Uncharacterized protein</fullName>
    </submittedName>
</protein>
<dbReference type="EMBL" id="CANHGI010000005">
    <property type="protein sequence ID" value="CAI5453122.1"/>
    <property type="molecule type" value="Genomic_DNA"/>
</dbReference>
<dbReference type="GO" id="GO:0045087">
    <property type="term" value="P:innate immune response"/>
    <property type="evidence" value="ECO:0007669"/>
    <property type="project" value="TreeGrafter"/>
</dbReference>
<evidence type="ECO:0000313" key="3">
    <source>
        <dbReference type="EMBL" id="CAI5453122.1"/>
    </source>
</evidence>
<comment type="similarity">
    <text evidence="1">Belongs to the glycosyl hydrolase 25 family.</text>
</comment>
<name>A0A9P1IXM8_9PELO</name>
<organism evidence="3 4">
    <name type="scientific">Caenorhabditis angaria</name>
    <dbReference type="NCBI Taxonomy" id="860376"/>
    <lineage>
        <taxon>Eukaryota</taxon>
        <taxon>Metazoa</taxon>
        <taxon>Ecdysozoa</taxon>
        <taxon>Nematoda</taxon>
        <taxon>Chromadorea</taxon>
        <taxon>Rhabditida</taxon>
        <taxon>Rhabditina</taxon>
        <taxon>Rhabditomorpha</taxon>
        <taxon>Rhabditoidea</taxon>
        <taxon>Rhabditidae</taxon>
        <taxon>Peloderinae</taxon>
        <taxon>Caenorhabditis</taxon>
    </lineage>
</organism>
<dbReference type="GO" id="GO:0009253">
    <property type="term" value="P:peptidoglycan catabolic process"/>
    <property type="evidence" value="ECO:0007669"/>
    <property type="project" value="InterPro"/>
</dbReference>
<dbReference type="Gene3D" id="3.20.20.80">
    <property type="entry name" value="Glycosidases"/>
    <property type="match status" value="1"/>
</dbReference>
<dbReference type="GO" id="GO:0016998">
    <property type="term" value="P:cell wall macromolecule catabolic process"/>
    <property type="evidence" value="ECO:0007669"/>
    <property type="project" value="InterPro"/>
</dbReference>